<keyword evidence="2" id="KW-0863">Zinc-finger</keyword>
<evidence type="ECO:0000259" key="5">
    <source>
        <dbReference type="Pfam" id="PF02892"/>
    </source>
</evidence>
<evidence type="ECO:0000313" key="6">
    <source>
        <dbReference type="EMBL" id="KAG2576436.1"/>
    </source>
</evidence>
<dbReference type="GO" id="GO:1990837">
    <property type="term" value="F:sequence-specific double-stranded DNA binding"/>
    <property type="evidence" value="ECO:0007669"/>
    <property type="project" value="TreeGrafter"/>
</dbReference>
<feature type="compositionally biased region" description="Low complexity" evidence="4">
    <location>
        <begin position="82"/>
        <end position="93"/>
    </location>
</feature>
<dbReference type="SMART" id="SM00614">
    <property type="entry name" value="ZnF_BED"/>
    <property type="match status" value="1"/>
</dbReference>
<protein>
    <recommendedName>
        <fullName evidence="5">BED-type domain-containing protein</fullName>
    </recommendedName>
</protein>
<evidence type="ECO:0000256" key="1">
    <source>
        <dbReference type="ARBA" id="ARBA00022723"/>
    </source>
</evidence>
<dbReference type="Pfam" id="PF02892">
    <property type="entry name" value="zf-BED"/>
    <property type="match status" value="1"/>
</dbReference>
<comment type="caution">
    <text evidence="6">The sequence shown here is derived from an EMBL/GenBank/DDBJ whole genome shotgun (WGS) entry which is preliminary data.</text>
</comment>
<proteinExistence type="predicted"/>
<dbReference type="SUPFAM" id="SSF57667">
    <property type="entry name" value="beta-beta-alpha zinc fingers"/>
    <property type="match status" value="1"/>
</dbReference>
<feature type="region of interest" description="Disordered" evidence="4">
    <location>
        <begin position="1"/>
        <end position="27"/>
    </location>
</feature>
<feature type="region of interest" description="Disordered" evidence="4">
    <location>
        <begin position="56"/>
        <end position="112"/>
    </location>
</feature>
<accession>A0A8T0QTH4</accession>
<organism evidence="6 7">
    <name type="scientific">Panicum virgatum</name>
    <name type="common">Blackwell switchgrass</name>
    <dbReference type="NCBI Taxonomy" id="38727"/>
    <lineage>
        <taxon>Eukaryota</taxon>
        <taxon>Viridiplantae</taxon>
        <taxon>Streptophyta</taxon>
        <taxon>Embryophyta</taxon>
        <taxon>Tracheophyta</taxon>
        <taxon>Spermatophyta</taxon>
        <taxon>Magnoliopsida</taxon>
        <taxon>Liliopsida</taxon>
        <taxon>Poales</taxon>
        <taxon>Poaceae</taxon>
        <taxon>PACMAD clade</taxon>
        <taxon>Panicoideae</taxon>
        <taxon>Panicodae</taxon>
        <taxon>Paniceae</taxon>
        <taxon>Panicinae</taxon>
        <taxon>Panicum</taxon>
        <taxon>Panicum sect. Hiantes</taxon>
    </lineage>
</organism>
<dbReference type="PANTHER" id="PTHR34396:SF25">
    <property type="entry name" value="BOUNDARY ELEMENT ASSOCIATED FACTOR"/>
    <property type="match status" value="1"/>
</dbReference>
<evidence type="ECO:0000256" key="3">
    <source>
        <dbReference type="ARBA" id="ARBA00022833"/>
    </source>
</evidence>
<dbReference type="EMBL" id="CM029048">
    <property type="protein sequence ID" value="KAG2576436.1"/>
    <property type="molecule type" value="Genomic_DNA"/>
</dbReference>
<reference evidence="6" key="1">
    <citation type="submission" date="2020-05" db="EMBL/GenBank/DDBJ databases">
        <title>WGS assembly of Panicum virgatum.</title>
        <authorList>
            <person name="Lovell J.T."/>
            <person name="Jenkins J."/>
            <person name="Shu S."/>
            <person name="Juenger T.E."/>
            <person name="Schmutz J."/>
        </authorList>
    </citation>
    <scope>NUCLEOTIDE SEQUENCE</scope>
    <source>
        <strain evidence="6">AP13</strain>
    </source>
</reference>
<evidence type="ECO:0000313" key="7">
    <source>
        <dbReference type="Proteomes" id="UP000823388"/>
    </source>
</evidence>
<dbReference type="GO" id="GO:0006357">
    <property type="term" value="P:regulation of transcription by RNA polymerase II"/>
    <property type="evidence" value="ECO:0007669"/>
    <property type="project" value="TreeGrafter"/>
</dbReference>
<gene>
    <name evidence="6" type="ORF">PVAP13_6NG037266</name>
</gene>
<keyword evidence="1" id="KW-0479">Metal-binding</keyword>
<keyword evidence="7" id="KW-1185">Reference proteome</keyword>
<dbReference type="GO" id="GO:0005634">
    <property type="term" value="C:nucleus"/>
    <property type="evidence" value="ECO:0007669"/>
    <property type="project" value="TreeGrafter"/>
</dbReference>
<feature type="compositionally biased region" description="Polar residues" evidence="4">
    <location>
        <begin position="1"/>
        <end position="10"/>
    </location>
</feature>
<dbReference type="GO" id="GO:0008270">
    <property type="term" value="F:zinc ion binding"/>
    <property type="evidence" value="ECO:0007669"/>
    <property type="project" value="UniProtKB-KW"/>
</dbReference>
<keyword evidence="3" id="KW-0862">Zinc</keyword>
<dbReference type="PANTHER" id="PTHR34396">
    <property type="entry name" value="OS03G0264950 PROTEIN-RELATED"/>
    <property type="match status" value="1"/>
</dbReference>
<dbReference type="InterPro" id="IPR003656">
    <property type="entry name" value="Znf_BED"/>
</dbReference>
<sequence>MASEENTQGQGPPRQRKGKKLAPRSTVYQHFTQNNNQKTWWSCKYCGEVVGADTNKHGTTNLWKHHRKCKGRGGESQSHPTSSWPLKPQLQSQPQPPSGPGGESSCHEPAGLDDQEASRDLARMIVLHGYDPSVVEDDYFRSFVRGLNPQFKLPSRIDIEHMCRWDFHL</sequence>
<feature type="domain" description="BED-type" evidence="5">
    <location>
        <begin position="25"/>
        <end position="65"/>
    </location>
</feature>
<dbReference type="InterPro" id="IPR036236">
    <property type="entry name" value="Znf_C2H2_sf"/>
</dbReference>
<dbReference type="InterPro" id="IPR053031">
    <property type="entry name" value="Cuticle_assoc_protein"/>
</dbReference>
<name>A0A8T0QTH4_PANVG</name>
<evidence type="ECO:0000256" key="4">
    <source>
        <dbReference type="SAM" id="MobiDB-lite"/>
    </source>
</evidence>
<dbReference type="Proteomes" id="UP000823388">
    <property type="component" value="Chromosome 6N"/>
</dbReference>
<dbReference type="AlphaFoldDB" id="A0A8T0QTH4"/>
<evidence type="ECO:0000256" key="2">
    <source>
        <dbReference type="ARBA" id="ARBA00022771"/>
    </source>
</evidence>